<accession>A0ABQ4SNN6</accession>
<dbReference type="InterPro" id="IPR037401">
    <property type="entry name" value="SnoaL-like"/>
</dbReference>
<comment type="caution">
    <text evidence="2">The sequence shown here is derived from an EMBL/GenBank/DDBJ whole genome shotgun (WGS) entry which is preliminary data.</text>
</comment>
<organism evidence="2 3">
    <name type="scientific">Methylobacterium isbiliense</name>
    <dbReference type="NCBI Taxonomy" id="315478"/>
    <lineage>
        <taxon>Bacteria</taxon>
        <taxon>Pseudomonadati</taxon>
        <taxon>Pseudomonadota</taxon>
        <taxon>Alphaproteobacteria</taxon>
        <taxon>Hyphomicrobiales</taxon>
        <taxon>Methylobacteriaceae</taxon>
        <taxon>Methylobacterium</taxon>
    </lineage>
</organism>
<dbReference type="PANTHER" id="PTHR41252">
    <property type="entry name" value="BLR2505 PROTEIN"/>
    <property type="match status" value="1"/>
</dbReference>
<evidence type="ECO:0000313" key="3">
    <source>
        <dbReference type="Proteomes" id="UP001055153"/>
    </source>
</evidence>
<dbReference type="SUPFAM" id="SSF54427">
    <property type="entry name" value="NTF2-like"/>
    <property type="match status" value="1"/>
</dbReference>
<proteinExistence type="predicted"/>
<reference evidence="2" key="2">
    <citation type="submission" date="2021-08" db="EMBL/GenBank/DDBJ databases">
        <authorList>
            <person name="Tani A."/>
            <person name="Ola A."/>
            <person name="Ogura Y."/>
            <person name="Katsura K."/>
            <person name="Hayashi T."/>
        </authorList>
    </citation>
    <scope>NUCLEOTIDE SEQUENCE</scope>
    <source>
        <strain evidence="2">DSM 17168</strain>
    </source>
</reference>
<sequence length="143" mass="15911">MSQEEANIARLKDAYARWSDQKGADCGCWMNLMADDATLRSLAESAPELPFAAQRRSRQEIQDYLDGLLRDWEMVEADMNDFIAQGDRVVAMGRVAWRNRATGKVAASRKVDIWQFRNGDVVGFEEFFDTAGAVAAATPEAAS</sequence>
<dbReference type="RefSeq" id="WP_238240754.1">
    <property type="nucleotide sequence ID" value="NZ_BPQQ01000073.1"/>
</dbReference>
<feature type="domain" description="SnoaL-like" evidence="1">
    <location>
        <begin position="29"/>
        <end position="122"/>
    </location>
</feature>
<evidence type="ECO:0000313" key="2">
    <source>
        <dbReference type="EMBL" id="GJE03354.1"/>
    </source>
</evidence>
<dbReference type="Gene3D" id="3.10.450.50">
    <property type="match status" value="1"/>
</dbReference>
<keyword evidence="3" id="KW-1185">Reference proteome</keyword>
<dbReference type="EMBL" id="BPQQ01000073">
    <property type="protein sequence ID" value="GJE03354.1"/>
    <property type="molecule type" value="Genomic_DNA"/>
</dbReference>
<dbReference type="Pfam" id="PF12680">
    <property type="entry name" value="SnoaL_2"/>
    <property type="match status" value="1"/>
</dbReference>
<gene>
    <name evidence="2" type="ORF">GMJLKIPL_5308</name>
</gene>
<dbReference type="PANTHER" id="PTHR41252:SF1">
    <property type="entry name" value="BLR2505 PROTEIN"/>
    <property type="match status" value="1"/>
</dbReference>
<name>A0ABQ4SNN6_9HYPH</name>
<dbReference type="InterPro" id="IPR032710">
    <property type="entry name" value="NTF2-like_dom_sf"/>
</dbReference>
<reference evidence="2" key="1">
    <citation type="journal article" date="2021" name="Front. Microbiol.">
        <title>Comprehensive Comparative Genomics and Phenotyping of Methylobacterium Species.</title>
        <authorList>
            <person name="Alessa O."/>
            <person name="Ogura Y."/>
            <person name="Fujitani Y."/>
            <person name="Takami H."/>
            <person name="Hayashi T."/>
            <person name="Sahin N."/>
            <person name="Tani A."/>
        </authorList>
    </citation>
    <scope>NUCLEOTIDE SEQUENCE</scope>
    <source>
        <strain evidence="2">DSM 17168</strain>
    </source>
</reference>
<dbReference type="Proteomes" id="UP001055153">
    <property type="component" value="Unassembled WGS sequence"/>
</dbReference>
<protein>
    <recommendedName>
        <fullName evidence="1">SnoaL-like domain-containing protein</fullName>
    </recommendedName>
</protein>
<evidence type="ECO:0000259" key="1">
    <source>
        <dbReference type="Pfam" id="PF12680"/>
    </source>
</evidence>